<accession>A0A8X8GD99</accession>
<feature type="chain" id="PRO_5036469655" evidence="1">
    <location>
        <begin position="24"/>
        <end position="145"/>
    </location>
</feature>
<protein>
    <submittedName>
        <fullName evidence="2">Uncharacterized protein</fullName>
    </submittedName>
</protein>
<dbReference type="RefSeq" id="WP_215886202.1">
    <property type="nucleotide sequence ID" value="NZ_CP134225.1"/>
</dbReference>
<keyword evidence="1" id="KW-0732">Signal</keyword>
<dbReference type="EMBL" id="JABBHS010000276">
    <property type="protein sequence ID" value="MBU2723430.1"/>
    <property type="molecule type" value="Genomic_DNA"/>
</dbReference>
<dbReference type="AlphaFoldDB" id="A0A8X8GD99"/>
<sequence>MLTRKIAFAVVILGAASVGVVHADVMRYQSKYGARLTLNSKTHQANFSQPCAAVPLKYAPHFSAPYTFSNGRLTLHGKTSIQSLKPPYAVTHVSLNVHFITMPNGGLKEVAPFPTSAEDIPFHGMSCQLGLSNPYEPLVLSPLRR</sequence>
<reference evidence="2" key="1">
    <citation type="journal article" date="2021" name="ISME J.">
        <title>Genomic evolution of the class Acidithiobacillia: deep-branching Proteobacteria living in extreme acidic conditions.</title>
        <authorList>
            <person name="Moya-Beltran A."/>
            <person name="Beard S."/>
            <person name="Rojas-Villalobos C."/>
            <person name="Issotta F."/>
            <person name="Gallardo Y."/>
            <person name="Ulloa R."/>
            <person name="Giaveno A."/>
            <person name="Degli Esposti M."/>
            <person name="Johnson D.B."/>
            <person name="Quatrini R."/>
        </authorList>
    </citation>
    <scope>NUCLEOTIDE SEQUENCE</scope>
    <source>
        <strain evidence="2">DSM 583</strain>
    </source>
</reference>
<dbReference type="Proteomes" id="UP000887300">
    <property type="component" value="Unassembled WGS sequence"/>
</dbReference>
<organism evidence="2 3">
    <name type="scientific">Acidithiobacillus ferridurans</name>
    <dbReference type="NCBI Taxonomy" id="1232575"/>
    <lineage>
        <taxon>Bacteria</taxon>
        <taxon>Pseudomonadati</taxon>
        <taxon>Pseudomonadota</taxon>
        <taxon>Acidithiobacillia</taxon>
        <taxon>Acidithiobacillales</taxon>
        <taxon>Acidithiobacillaceae</taxon>
        <taxon>Acidithiobacillus</taxon>
    </lineage>
</organism>
<feature type="signal peptide" evidence="1">
    <location>
        <begin position="1"/>
        <end position="23"/>
    </location>
</feature>
<proteinExistence type="predicted"/>
<evidence type="ECO:0000256" key="1">
    <source>
        <dbReference type="SAM" id="SignalP"/>
    </source>
</evidence>
<name>A0A8X8GD99_ACIFI</name>
<gene>
    <name evidence="2" type="ORF">HF568_09495</name>
</gene>
<evidence type="ECO:0000313" key="2">
    <source>
        <dbReference type="EMBL" id="MBU2723430.1"/>
    </source>
</evidence>
<evidence type="ECO:0000313" key="3">
    <source>
        <dbReference type="Proteomes" id="UP000887300"/>
    </source>
</evidence>
<comment type="caution">
    <text evidence="2">The sequence shown here is derived from an EMBL/GenBank/DDBJ whole genome shotgun (WGS) entry which is preliminary data.</text>
</comment>